<dbReference type="SUPFAM" id="SSF53850">
    <property type="entry name" value="Periplasmic binding protein-like II"/>
    <property type="match status" value="1"/>
</dbReference>
<dbReference type="Proteomes" id="UP001596337">
    <property type="component" value="Unassembled WGS sequence"/>
</dbReference>
<dbReference type="PROSITE" id="PS51257">
    <property type="entry name" value="PROKAR_LIPOPROTEIN"/>
    <property type="match status" value="1"/>
</dbReference>
<organism evidence="3 4">
    <name type="scientific">Haloechinothrix salitolerans</name>
    <dbReference type="NCBI Taxonomy" id="926830"/>
    <lineage>
        <taxon>Bacteria</taxon>
        <taxon>Bacillati</taxon>
        <taxon>Actinomycetota</taxon>
        <taxon>Actinomycetes</taxon>
        <taxon>Pseudonocardiales</taxon>
        <taxon>Pseudonocardiaceae</taxon>
        <taxon>Haloechinothrix</taxon>
    </lineage>
</organism>
<dbReference type="Pfam" id="PF03401">
    <property type="entry name" value="TctC"/>
    <property type="match status" value="1"/>
</dbReference>
<evidence type="ECO:0000256" key="1">
    <source>
        <dbReference type="ARBA" id="ARBA00006987"/>
    </source>
</evidence>
<feature type="chain" id="PRO_5045338987" evidence="2">
    <location>
        <begin position="31"/>
        <end position="334"/>
    </location>
</feature>
<dbReference type="PIRSF" id="PIRSF017082">
    <property type="entry name" value="YflP"/>
    <property type="match status" value="1"/>
</dbReference>
<evidence type="ECO:0000256" key="2">
    <source>
        <dbReference type="SAM" id="SignalP"/>
    </source>
</evidence>
<dbReference type="CDD" id="cd07012">
    <property type="entry name" value="PBP2_Bug_TTT"/>
    <property type="match status" value="1"/>
</dbReference>
<dbReference type="InterPro" id="IPR042100">
    <property type="entry name" value="Bug_dom1"/>
</dbReference>
<proteinExistence type="inferred from homology"/>
<keyword evidence="2" id="KW-0732">Signal</keyword>
<protein>
    <submittedName>
        <fullName evidence="3">Bug family tripartite tricarboxylate transporter substrate binding protein</fullName>
    </submittedName>
</protein>
<name>A0ABW2C731_9PSEU</name>
<evidence type="ECO:0000313" key="3">
    <source>
        <dbReference type="EMBL" id="MFC6870639.1"/>
    </source>
</evidence>
<comment type="similarity">
    <text evidence="1">Belongs to the UPF0065 (bug) family.</text>
</comment>
<sequence length="334" mass="34903">MFRRFRTRPLIAGAAAASLFAVSACGASQAGDDANWTPSQPIEMVAPAETGGGWDTLARSASRILEDTGKIDQDMQVINKPGAGGAIGWAYVAGNAGDPHKLFVTSPPIVLVPLAGQSEVDHTDFTPIARLATDYAAYLVPADSPLKSFDDLVTKLKENPASLSIAGGSAPGSMDHVAVAGAANAAGVDASNLKYVPFDGGGEATTALLGGHVDVAVSGAGEITELAKSGKVRVLSVSSDERLDTLPDVPTLKEAGVDYTYDIWRGVMGPADLTDGQVAYYESKFEELTKTDAWRTEIAKYGWADSYLGSDEFGTFLDEQKNATADILGEIGLR</sequence>
<keyword evidence="4" id="KW-1185">Reference proteome</keyword>
<accession>A0ABW2C731</accession>
<dbReference type="Gene3D" id="3.40.190.150">
    <property type="entry name" value="Bordetella uptake gene, domain 1"/>
    <property type="match status" value="1"/>
</dbReference>
<evidence type="ECO:0000313" key="4">
    <source>
        <dbReference type="Proteomes" id="UP001596337"/>
    </source>
</evidence>
<dbReference type="Gene3D" id="3.40.190.10">
    <property type="entry name" value="Periplasmic binding protein-like II"/>
    <property type="match status" value="1"/>
</dbReference>
<dbReference type="EMBL" id="JBHSXX010000001">
    <property type="protein sequence ID" value="MFC6870639.1"/>
    <property type="molecule type" value="Genomic_DNA"/>
</dbReference>
<dbReference type="PANTHER" id="PTHR42928:SF3">
    <property type="entry name" value="UPF0065 PROTEIN YFLP"/>
    <property type="match status" value="1"/>
</dbReference>
<dbReference type="PANTHER" id="PTHR42928">
    <property type="entry name" value="TRICARBOXYLATE-BINDING PROTEIN"/>
    <property type="match status" value="1"/>
</dbReference>
<dbReference type="RefSeq" id="WP_345404911.1">
    <property type="nucleotide sequence ID" value="NZ_BAABLA010000119.1"/>
</dbReference>
<comment type="caution">
    <text evidence="3">The sequence shown here is derived from an EMBL/GenBank/DDBJ whole genome shotgun (WGS) entry which is preliminary data.</text>
</comment>
<reference evidence="4" key="1">
    <citation type="journal article" date="2019" name="Int. J. Syst. Evol. Microbiol.">
        <title>The Global Catalogue of Microorganisms (GCM) 10K type strain sequencing project: providing services to taxonomists for standard genome sequencing and annotation.</title>
        <authorList>
            <consortium name="The Broad Institute Genomics Platform"/>
            <consortium name="The Broad Institute Genome Sequencing Center for Infectious Disease"/>
            <person name="Wu L."/>
            <person name="Ma J."/>
        </authorList>
    </citation>
    <scope>NUCLEOTIDE SEQUENCE [LARGE SCALE GENOMIC DNA]</scope>
    <source>
        <strain evidence="4">KCTC 32255</strain>
    </source>
</reference>
<feature type="signal peptide" evidence="2">
    <location>
        <begin position="1"/>
        <end position="30"/>
    </location>
</feature>
<dbReference type="InterPro" id="IPR005064">
    <property type="entry name" value="BUG"/>
</dbReference>
<gene>
    <name evidence="3" type="ORF">ACFQGD_26255</name>
</gene>